<sequence>MEKVSEMIVECPGCGLHLENQHITLSGSYNASDECYQKFSELSSYTIGKQDIYFIHQHAIDTYAAQHSGNNMKNITTAFSLIGLFYAIEHGFNGRQVQRVHTLLSYQKYKWEALQPPDKSAYSLTVYDVLKERQGESRDKILQRWMYDVWECWGHRHDWVKDICYKLLK</sequence>
<gene>
    <name evidence="1" type="ORF">BACCIP111895_03921</name>
</gene>
<accession>A0ABM9EVR9</accession>
<evidence type="ECO:0000313" key="1">
    <source>
        <dbReference type="EMBL" id="CAH2716733.1"/>
    </source>
</evidence>
<dbReference type="InterPro" id="IPR045990">
    <property type="entry name" value="DUF5946"/>
</dbReference>
<evidence type="ECO:0008006" key="3">
    <source>
        <dbReference type="Google" id="ProtNLM"/>
    </source>
</evidence>
<organism evidence="1 2">
    <name type="scientific">Neobacillus rhizosphaerae</name>
    <dbReference type="NCBI Taxonomy" id="2880965"/>
    <lineage>
        <taxon>Bacteria</taxon>
        <taxon>Bacillati</taxon>
        <taxon>Bacillota</taxon>
        <taxon>Bacilli</taxon>
        <taxon>Bacillales</taxon>
        <taxon>Bacillaceae</taxon>
        <taxon>Neobacillus</taxon>
    </lineage>
</organism>
<keyword evidence="2" id="KW-1185">Reference proteome</keyword>
<evidence type="ECO:0000313" key="2">
    <source>
        <dbReference type="Proteomes" id="UP000838308"/>
    </source>
</evidence>
<proteinExistence type="predicted"/>
<dbReference type="Pfam" id="PF19371">
    <property type="entry name" value="DUF5946"/>
    <property type="match status" value="1"/>
</dbReference>
<name>A0ABM9EVR9_9BACI</name>
<reference evidence="1" key="1">
    <citation type="submission" date="2022-04" db="EMBL/GenBank/DDBJ databases">
        <authorList>
            <person name="Criscuolo A."/>
        </authorList>
    </citation>
    <scope>NUCLEOTIDE SEQUENCE</scope>
    <source>
        <strain evidence="1">CIP111895</strain>
    </source>
</reference>
<protein>
    <recommendedName>
        <fullName evidence="3">Serine/threonine protein kinase</fullName>
    </recommendedName>
</protein>
<dbReference type="Proteomes" id="UP000838308">
    <property type="component" value="Unassembled WGS sequence"/>
</dbReference>
<comment type="caution">
    <text evidence="1">The sequence shown here is derived from an EMBL/GenBank/DDBJ whole genome shotgun (WGS) entry which is preliminary data.</text>
</comment>
<dbReference type="EMBL" id="CALBWS010000031">
    <property type="protein sequence ID" value="CAH2716733.1"/>
    <property type="molecule type" value="Genomic_DNA"/>
</dbReference>